<gene>
    <name evidence="1" type="ORF">DQQ01_04150</name>
</gene>
<evidence type="ECO:0000313" key="2">
    <source>
        <dbReference type="Proteomes" id="UP000250003"/>
    </source>
</evidence>
<organism evidence="1 2">
    <name type="scientific">Blautia argi</name>
    <dbReference type="NCBI Taxonomy" id="1912897"/>
    <lineage>
        <taxon>Bacteria</taxon>
        <taxon>Bacillati</taxon>
        <taxon>Bacillota</taxon>
        <taxon>Clostridia</taxon>
        <taxon>Lachnospirales</taxon>
        <taxon>Lachnospiraceae</taxon>
        <taxon>Blautia</taxon>
    </lineage>
</organism>
<proteinExistence type="predicted"/>
<name>A0A2Z4U8X6_9FIRM</name>
<evidence type="ECO:0000313" key="1">
    <source>
        <dbReference type="EMBL" id="AWY97473.1"/>
    </source>
</evidence>
<dbReference type="RefSeq" id="WP_111918641.1">
    <property type="nucleotide sequence ID" value="NZ_CP030280.1"/>
</dbReference>
<reference evidence="2" key="1">
    <citation type="submission" date="2018-06" db="EMBL/GenBank/DDBJ databases">
        <title>Description of Blautia argi sp. nov., a new anaerobic isolated from dog feces.</title>
        <authorList>
            <person name="Chang Y.-H."/>
            <person name="Paek J."/>
            <person name="Shin Y."/>
        </authorList>
    </citation>
    <scope>NUCLEOTIDE SEQUENCE [LARGE SCALE GENOMIC DNA]</scope>
    <source>
        <strain evidence="2">KCTC 15426</strain>
    </source>
</reference>
<dbReference type="AlphaFoldDB" id="A0A2Z4U8X6"/>
<accession>A0A2Z4U8X6</accession>
<dbReference type="EMBL" id="CP030280">
    <property type="protein sequence ID" value="AWY97473.1"/>
    <property type="molecule type" value="Genomic_DNA"/>
</dbReference>
<sequence>MGVARVTFGPIGADVPIGMTVGDSNTLSHSAYTSLTSTCYPLSLDSAHVLESPDLTDQLMEEVKTLPVYSSFPKNPGYQDIRASAEEIKSFLSSHAVYSLELSSVPQGENLL</sequence>
<keyword evidence="2" id="KW-1185">Reference proteome</keyword>
<protein>
    <submittedName>
        <fullName evidence="1">Uncharacterized protein</fullName>
    </submittedName>
</protein>
<dbReference type="Proteomes" id="UP000250003">
    <property type="component" value="Chromosome"/>
</dbReference>
<dbReference type="KEGG" id="blau:DQQ01_04150"/>